<dbReference type="CDD" id="cd00037">
    <property type="entry name" value="CLECT"/>
    <property type="match status" value="2"/>
</dbReference>
<feature type="domain" description="C-type lectin" evidence="4">
    <location>
        <begin position="32"/>
        <end position="158"/>
    </location>
</feature>
<dbReference type="AlphaFoldDB" id="A0A9W7ENI1"/>
<keyword evidence="2" id="KW-0812">Transmembrane</keyword>
<dbReference type="InterPro" id="IPR016186">
    <property type="entry name" value="C-type_lectin-like/link_sf"/>
</dbReference>
<evidence type="ECO:0000256" key="3">
    <source>
        <dbReference type="SAM" id="SignalP"/>
    </source>
</evidence>
<accession>A0A9W7ENI1</accession>
<dbReference type="EMBL" id="BLQM01000363">
    <property type="protein sequence ID" value="GMH85683.1"/>
    <property type="molecule type" value="Genomic_DNA"/>
</dbReference>
<evidence type="ECO:0000256" key="2">
    <source>
        <dbReference type="SAM" id="Phobius"/>
    </source>
</evidence>
<dbReference type="PANTHER" id="PTHR22799">
    <property type="entry name" value="TETRANECTIN-RELATED"/>
    <property type="match status" value="1"/>
</dbReference>
<sequence>MPPLPPALPLFLLTSLLSPLTSAAWTCPSTYSAGPCFTSAKNWTDAQRTCESHGSNLATVIDSSVNGLLGSGGCFSDAPWNDWECTWVGATDLRGEGTFEWASGAAFSYDEWGEYEPDATAGNAQDCAAVCKGGSVSGYFGNFWVDLDCDSQYAFCCDEATFSFNAGTAPADSFLHKLAAGPISPTPSPTPDPNPYVDRRLCFSTEQTFDDAQTLCKSIGSNLITIDSQAELNHISSTVHFSRVPDSWGLDWKCFWSGFTDRAQEGSYEWVSTDNPGFVPTFGPFEAGNGAGDLEDCVAVCQPDCGHLNSTESCVDLGDYGYTGTFLIDTKCSDAYAFCCDGVAAEYVAEENDRTPKKKEKNKMVIGLTVYSVIASVIAAVLGLALVKSKRDRGRFESRGTRLGGGIELKMLDADL</sequence>
<evidence type="ECO:0000256" key="1">
    <source>
        <dbReference type="ARBA" id="ARBA00022734"/>
    </source>
</evidence>
<dbReference type="Pfam" id="PF00059">
    <property type="entry name" value="Lectin_C"/>
    <property type="match status" value="2"/>
</dbReference>
<dbReference type="SMART" id="SM00034">
    <property type="entry name" value="CLECT"/>
    <property type="match status" value="2"/>
</dbReference>
<dbReference type="PANTHER" id="PTHR22799:SF6">
    <property type="entry name" value="C-TYPE LECTIN DOMAIN FAMILY 4 MEMBER M-LIKE"/>
    <property type="match status" value="1"/>
</dbReference>
<dbReference type="InterPro" id="IPR051663">
    <property type="entry name" value="CLec_Tetranectin-domain"/>
</dbReference>
<evidence type="ECO:0000259" key="4">
    <source>
        <dbReference type="PROSITE" id="PS50041"/>
    </source>
</evidence>
<reference evidence="6" key="1">
    <citation type="journal article" date="2023" name="Commun. Biol.">
        <title>Genome analysis of Parmales, the sister group of diatoms, reveals the evolutionary specialization of diatoms from phago-mixotrophs to photoautotrophs.</title>
        <authorList>
            <person name="Ban H."/>
            <person name="Sato S."/>
            <person name="Yoshikawa S."/>
            <person name="Yamada K."/>
            <person name="Nakamura Y."/>
            <person name="Ichinomiya M."/>
            <person name="Sato N."/>
            <person name="Blanc-Mathieu R."/>
            <person name="Endo H."/>
            <person name="Kuwata A."/>
            <person name="Ogata H."/>
        </authorList>
    </citation>
    <scope>NUCLEOTIDE SEQUENCE [LARGE SCALE GENOMIC DNA]</scope>
</reference>
<gene>
    <name evidence="5" type="ORF">TL16_g10309</name>
</gene>
<dbReference type="InterPro" id="IPR001304">
    <property type="entry name" value="C-type_lectin-like"/>
</dbReference>
<keyword evidence="2" id="KW-1133">Transmembrane helix</keyword>
<dbReference type="InterPro" id="IPR016187">
    <property type="entry name" value="CTDL_fold"/>
</dbReference>
<protein>
    <recommendedName>
        <fullName evidence="4">C-type lectin domain-containing protein</fullName>
    </recommendedName>
</protein>
<feature type="chain" id="PRO_5040754487" description="C-type lectin domain-containing protein" evidence="3">
    <location>
        <begin position="24"/>
        <end position="416"/>
    </location>
</feature>
<evidence type="ECO:0000313" key="6">
    <source>
        <dbReference type="Proteomes" id="UP001162640"/>
    </source>
</evidence>
<dbReference type="GO" id="GO:0030246">
    <property type="term" value="F:carbohydrate binding"/>
    <property type="evidence" value="ECO:0007669"/>
    <property type="project" value="UniProtKB-KW"/>
</dbReference>
<dbReference type="SUPFAM" id="SSF56436">
    <property type="entry name" value="C-type lectin-like"/>
    <property type="match status" value="2"/>
</dbReference>
<keyword evidence="2" id="KW-0472">Membrane</keyword>
<keyword evidence="3" id="KW-0732">Signal</keyword>
<name>A0A9W7ENI1_9STRA</name>
<proteinExistence type="predicted"/>
<feature type="transmembrane region" description="Helical" evidence="2">
    <location>
        <begin position="364"/>
        <end position="387"/>
    </location>
</feature>
<keyword evidence="1" id="KW-0430">Lectin</keyword>
<dbReference type="PROSITE" id="PS50041">
    <property type="entry name" value="C_TYPE_LECTIN_2"/>
    <property type="match status" value="2"/>
</dbReference>
<feature type="domain" description="C-type lectin" evidence="4">
    <location>
        <begin position="198"/>
        <end position="341"/>
    </location>
</feature>
<comment type="caution">
    <text evidence="5">The sequence shown here is derived from an EMBL/GenBank/DDBJ whole genome shotgun (WGS) entry which is preliminary data.</text>
</comment>
<organism evidence="5 6">
    <name type="scientific">Triparma laevis f. inornata</name>
    <dbReference type="NCBI Taxonomy" id="1714386"/>
    <lineage>
        <taxon>Eukaryota</taxon>
        <taxon>Sar</taxon>
        <taxon>Stramenopiles</taxon>
        <taxon>Ochrophyta</taxon>
        <taxon>Bolidophyceae</taxon>
        <taxon>Parmales</taxon>
        <taxon>Triparmaceae</taxon>
        <taxon>Triparma</taxon>
    </lineage>
</organism>
<dbReference type="Gene3D" id="3.10.100.10">
    <property type="entry name" value="Mannose-Binding Protein A, subunit A"/>
    <property type="match status" value="2"/>
</dbReference>
<feature type="signal peptide" evidence="3">
    <location>
        <begin position="1"/>
        <end position="23"/>
    </location>
</feature>
<dbReference type="Proteomes" id="UP001162640">
    <property type="component" value="Unassembled WGS sequence"/>
</dbReference>
<evidence type="ECO:0000313" key="5">
    <source>
        <dbReference type="EMBL" id="GMH85683.1"/>
    </source>
</evidence>